<dbReference type="AlphaFoldDB" id="A0A5C8Z7Q3"/>
<evidence type="ECO:0000256" key="2">
    <source>
        <dbReference type="ARBA" id="ARBA00022679"/>
    </source>
</evidence>
<evidence type="ECO:0000256" key="1">
    <source>
        <dbReference type="ARBA" id="ARBA00022676"/>
    </source>
</evidence>
<protein>
    <submittedName>
        <fullName evidence="3">WecB/TagA/CpsF family glycosyltransferase</fullName>
    </submittedName>
</protein>
<dbReference type="InterPro" id="IPR004629">
    <property type="entry name" value="WecG_TagA_CpsF"/>
</dbReference>
<dbReference type="Proteomes" id="UP000321764">
    <property type="component" value="Unassembled WGS sequence"/>
</dbReference>
<gene>
    <name evidence="3" type="ORF">FME95_01875</name>
</gene>
<accession>A0A5C8Z7Q3</accession>
<dbReference type="EMBL" id="VKAD01000001">
    <property type="protein sequence ID" value="TXR53344.1"/>
    <property type="molecule type" value="Genomic_DNA"/>
</dbReference>
<dbReference type="Pfam" id="PF03808">
    <property type="entry name" value="Glyco_tran_WecG"/>
    <property type="match status" value="1"/>
</dbReference>
<organism evidence="3 4">
    <name type="scientific">Reinekea thalattae</name>
    <dbReference type="NCBI Taxonomy" id="2593301"/>
    <lineage>
        <taxon>Bacteria</taxon>
        <taxon>Pseudomonadati</taxon>
        <taxon>Pseudomonadota</taxon>
        <taxon>Gammaproteobacteria</taxon>
        <taxon>Oceanospirillales</taxon>
        <taxon>Saccharospirillaceae</taxon>
        <taxon>Reinekea</taxon>
    </lineage>
</organism>
<comment type="caution">
    <text evidence="3">The sequence shown here is derived from an EMBL/GenBank/DDBJ whole genome shotgun (WGS) entry which is preliminary data.</text>
</comment>
<dbReference type="GO" id="GO:0016758">
    <property type="term" value="F:hexosyltransferase activity"/>
    <property type="evidence" value="ECO:0007669"/>
    <property type="project" value="TreeGrafter"/>
</dbReference>
<keyword evidence="4" id="KW-1185">Reference proteome</keyword>
<reference evidence="3 4" key="1">
    <citation type="submission" date="2019-07" db="EMBL/GenBank/DDBJ databases">
        <title>Reinekea sp. strain SSH23 genome sequencing and assembly.</title>
        <authorList>
            <person name="Kim I."/>
        </authorList>
    </citation>
    <scope>NUCLEOTIDE SEQUENCE [LARGE SCALE GENOMIC DNA]</scope>
    <source>
        <strain evidence="3 4">SSH23</strain>
    </source>
</reference>
<dbReference type="CDD" id="cd06533">
    <property type="entry name" value="Glyco_transf_WecG_TagA"/>
    <property type="match status" value="1"/>
</dbReference>
<dbReference type="OrthoDB" id="9808602at2"/>
<keyword evidence="2 3" id="KW-0808">Transferase</keyword>
<sequence>MKSKILKMDTDVTSLEEVLGFVQSHREDNSSYICVSNVHMCMEVFDSKDFATVVNTADMVIPDGRPIYWAQKLLGNKGATQVRGQDIMNAICAISGSKQLNIGLYGGSSPELLLEVKRKLSNTYPDVKITYAYAPPFRSLTETEDVQMCTEINGSAVDVLFVGIGCPKQERWMYEHKGKINCVMLGVGAAFDFIAGSKKHAPRWMQLAGLEWLFRLASEPERLWQRYLKQNPRFLFHFFRQKIFGIEFGD</sequence>
<keyword evidence="1" id="KW-0328">Glycosyltransferase</keyword>
<evidence type="ECO:0000313" key="3">
    <source>
        <dbReference type="EMBL" id="TXR53344.1"/>
    </source>
</evidence>
<name>A0A5C8Z7Q3_9GAMM</name>
<dbReference type="PANTHER" id="PTHR34136:SF1">
    <property type="entry name" value="UDP-N-ACETYL-D-MANNOSAMINURONIC ACID TRANSFERASE"/>
    <property type="match status" value="1"/>
</dbReference>
<dbReference type="PANTHER" id="PTHR34136">
    <property type="match status" value="1"/>
</dbReference>
<evidence type="ECO:0000313" key="4">
    <source>
        <dbReference type="Proteomes" id="UP000321764"/>
    </source>
</evidence>
<proteinExistence type="predicted"/>
<dbReference type="NCBIfam" id="TIGR00696">
    <property type="entry name" value="wecG_tagA_cpsF"/>
    <property type="match status" value="1"/>
</dbReference>